<keyword evidence="3" id="KW-1185">Reference proteome</keyword>
<feature type="compositionally biased region" description="Low complexity" evidence="1">
    <location>
        <begin position="75"/>
        <end position="85"/>
    </location>
</feature>
<dbReference type="InterPro" id="IPR021322">
    <property type="entry name" value="DUF2924"/>
</dbReference>
<dbReference type="Pfam" id="PF11149">
    <property type="entry name" value="DUF2924"/>
    <property type="match status" value="1"/>
</dbReference>
<evidence type="ECO:0000256" key="1">
    <source>
        <dbReference type="SAM" id="MobiDB-lite"/>
    </source>
</evidence>
<dbReference type="Proteomes" id="UP001203945">
    <property type="component" value="Unassembled WGS sequence"/>
</dbReference>
<reference evidence="2 3" key="1">
    <citation type="submission" date="2022-03" db="EMBL/GenBank/DDBJ databases">
        <authorList>
            <person name="He Y."/>
        </authorList>
    </citation>
    <scope>NUCLEOTIDE SEQUENCE [LARGE SCALE GENOMIC DNA]</scope>
    <source>
        <strain evidence="2 3">TK19116</strain>
    </source>
</reference>
<evidence type="ECO:0000313" key="2">
    <source>
        <dbReference type="EMBL" id="MCQ0970102.1"/>
    </source>
</evidence>
<name>A0ABT1MP86_9RHOB</name>
<proteinExistence type="predicted"/>
<protein>
    <submittedName>
        <fullName evidence="2">DUF2924 domain-containing protein</fullName>
    </submittedName>
</protein>
<evidence type="ECO:0000313" key="3">
    <source>
        <dbReference type="Proteomes" id="UP001203945"/>
    </source>
</evidence>
<gene>
    <name evidence="2" type="ORF">MLD63_06640</name>
</gene>
<feature type="region of interest" description="Disordered" evidence="1">
    <location>
        <begin position="70"/>
        <end position="90"/>
    </location>
</feature>
<comment type="caution">
    <text evidence="2">The sequence shown here is derived from an EMBL/GenBank/DDBJ whole genome shotgun (WGS) entry which is preliminary data.</text>
</comment>
<accession>A0ABT1MP86</accession>
<sequence>MAGQSRAHDAAETPIHQVARATRDELRHIWTALFDRPVPPSISQPLLRRILAFEIQLRQSGGWPAGLEKQLMRQRTPSRPTSRSPAAGGRLLRDWNGSTHVVEIVADGYLWNDRHWRSLSAIAREITGAHWSGPRFFGLNGAEAKGKGAQR</sequence>
<dbReference type="EMBL" id="JAKZEU010000002">
    <property type="protein sequence ID" value="MCQ0970102.1"/>
    <property type="molecule type" value="Genomic_DNA"/>
</dbReference>
<organism evidence="2 3">
    <name type="scientific">Paracoccus albicereus</name>
    <dbReference type="NCBI Taxonomy" id="2922394"/>
    <lineage>
        <taxon>Bacteria</taxon>
        <taxon>Pseudomonadati</taxon>
        <taxon>Pseudomonadota</taxon>
        <taxon>Alphaproteobacteria</taxon>
        <taxon>Rhodobacterales</taxon>
        <taxon>Paracoccaceae</taxon>
        <taxon>Paracoccus</taxon>
    </lineage>
</organism>
<dbReference type="RefSeq" id="WP_255329095.1">
    <property type="nucleotide sequence ID" value="NZ_JAKZEU010000002.1"/>
</dbReference>